<reference evidence="5 6" key="1">
    <citation type="submission" date="2019-04" db="EMBL/GenBank/DDBJ databases">
        <title>Comparative genomics and transcriptomics to analyze fruiting body development in filamentous ascomycetes.</title>
        <authorList>
            <consortium name="DOE Joint Genome Institute"/>
            <person name="Lutkenhaus R."/>
            <person name="Traeger S."/>
            <person name="Breuer J."/>
            <person name="Kuo A."/>
            <person name="Lipzen A."/>
            <person name="Pangilinan J."/>
            <person name="Dilworth D."/>
            <person name="Sandor L."/>
            <person name="Poggeler S."/>
            <person name="Barry K."/>
            <person name="Grigoriev I.V."/>
            <person name="Nowrousian M."/>
        </authorList>
    </citation>
    <scope>NUCLEOTIDE SEQUENCE [LARGE SCALE GENOMIC DNA]</scope>
    <source>
        <strain evidence="5 6">CBS 389.68</strain>
    </source>
</reference>
<organism evidence="5 6">
    <name type="scientific">Ascodesmis nigricans</name>
    <dbReference type="NCBI Taxonomy" id="341454"/>
    <lineage>
        <taxon>Eukaryota</taxon>
        <taxon>Fungi</taxon>
        <taxon>Dikarya</taxon>
        <taxon>Ascomycota</taxon>
        <taxon>Pezizomycotina</taxon>
        <taxon>Pezizomycetes</taxon>
        <taxon>Pezizales</taxon>
        <taxon>Ascodesmidaceae</taxon>
        <taxon>Ascodesmis</taxon>
    </lineage>
</organism>
<dbReference type="Gene3D" id="3.40.50.1820">
    <property type="entry name" value="alpha/beta hydrolase"/>
    <property type="match status" value="1"/>
</dbReference>
<evidence type="ECO:0008006" key="7">
    <source>
        <dbReference type="Google" id="ProtNLM"/>
    </source>
</evidence>
<accession>A0A4S2MRM9</accession>
<dbReference type="GO" id="GO:0019915">
    <property type="term" value="P:lipid storage"/>
    <property type="evidence" value="ECO:0007669"/>
    <property type="project" value="InterPro"/>
</dbReference>
<dbReference type="GO" id="GO:0005811">
    <property type="term" value="C:lipid droplet"/>
    <property type="evidence" value="ECO:0007669"/>
    <property type="project" value="UniProtKB-SubCell"/>
</dbReference>
<evidence type="ECO:0000256" key="3">
    <source>
        <dbReference type="ARBA" id="ARBA00022677"/>
    </source>
</evidence>
<dbReference type="InterPro" id="IPR029058">
    <property type="entry name" value="AB_hydrolase_fold"/>
</dbReference>
<comment type="similarity">
    <text evidence="2">Belongs to the AB hydrolase superfamily. LDAH family.</text>
</comment>
<dbReference type="InterPro" id="IPR019363">
    <property type="entry name" value="LDAH"/>
</dbReference>
<dbReference type="GO" id="GO:0016298">
    <property type="term" value="F:lipase activity"/>
    <property type="evidence" value="ECO:0007669"/>
    <property type="project" value="InterPro"/>
</dbReference>
<keyword evidence="6" id="KW-1185">Reference proteome</keyword>
<keyword evidence="4" id="KW-0378">Hydrolase</keyword>
<keyword evidence="3" id="KW-0551">Lipid droplet</keyword>
<evidence type="ECO:0000256" key="4">
    <source>
        <dbReference type="ARBA" id="ARBA00022801"/>
    </source>
</evidence>
<sequence>MPTPRPTTWPGPFPSSAPHLASIYHASRPAKPHYNSPPSHLIFFIPGNPGLVSYYDTFLAHIAKRVPTASVLGVDHAGFSGTGEGGWWGKVGLGGWMGAKRVYTLAEQVQMKREMMGVFWEAEKRRWEAGGEGAGRMENETRMTAMGGSDSGYGSATASGAATPLQVGMEMRNRGGAEFGIVEAEGGEEEEDNEGFNPKIVLIGHSMGSWLLLETLTALSSFSPSPSSTSSPTPIPTPHLAILLTPTIIDISLSPQGKALTPIITHPLGYHIAQATVTAISIAASCIPGFTSVAAWASGNTAEHVSATLRPWVVRQMVGLAAEEMKVISKERWGFDVEEGAKRVVERELKGLKGTETKMVWFFAERDGWVGEGVVERVEAWGVGRVLRDKTGVGHAFSLRHAEEVAEVVRGIVEVEVGL</sequence>
<dbReference type="PANTHER" id="PTHR13390">
    <property type="entry name" value="LIPASE"/>
    <property type="match status" value="1"/>
</dbReference>
<protein>
    <recommendedName>
        <fullName evidence="7">AB hydrolase-1 domain-containing protein</fullName>
    </recommendedName>
</protein>
<dbReference type="Proteomes" id="UP000298138">
    <property type="component" value="Unassembled WGS sequence"/>
</dbReference>
<dbReference type="OrthoDB" id="448051at2759"/>
<comment type="subcellular location">
    <subcellularLocation>
        <location evidence="1">Lipid droplet</location>
    </subcellularLocation>
</comment>
<evidence type="ECO:0000313" key="5">
    <source>
        <dbReference type="EMBL" id="TGZ77868.1"/>
    </source>
</evidence>
<evidence type="ECO:0000313" key="6">
    <source>
        <dbReference type="Proteomes" id="UP000298138"/>
    </source>
</evidence>
<dbReference type="EMBL" id="ML220148">
    <property type="protein sequence ID" value="TGZ77868.1"/>
    <property type="molecule type" value="Genomic_DNA"/>
</dbReference>
<proteinExistence type="inferred from homology"/>
<dbReference type="STRING" id="341454.A0A4S2MRM9"/>
<dbReference type="PANTHER" id="PTHR13390:SF0">
    <property type="entry name" value="LIPID DROPLET-ASSOCIATED HYDROLASE"/>
    <property type="match status" value="1"/>
</dbReference>
<dbReference type="AlphaFoldDB" id="A0A4S2MRM9"/>
<name>A0A4S2MRM9_9PEZI</name>
<dbReference type="SUPFAM" id="SSF53474">
    <property type="entry name" value="alpha/beta-Hydrolases"/>
    <property type="match status" value="1"/>
</dbReference>
<dbReference type="FunCoup" id="A0A4S2MRM9">
    <property type="interactions" value="81"/>
</dbReference>
<evidence type="ECO:0000256" key="2">
    <source>
        <dbReference type="ARBA" id="ARBA00008300"/>
    </source>
</evidence>
<gene>
    <name evidence="5" type="ORF">EX30DRAFT_366424</name>
</gene>
<dbReference type="Pfam" id="PF10230">
    <property type="entry name" value="LIDHydrolase"/>
    <property type="match status" value="2"/>
</dbReference>
<dbReference type="InParanoid" id="A0A4S2MRM9"/>
<evidence type="ECO:0000256" key="1">
    <source>
        <dbReference type="ARBA" id="ARBA00004502"/>
    </source>
</evidence>